<feature type="transmembrane region" description="Helical" evidence="1">
    <location>
        <begin position="60"/>
        <end position="77"/>
    </location>
</feature>
<name>A0A518CNU1_9PLAN</name>
<keyword evidence="1" id="KW-0812">Transmembrane</keyword>
<sequence>MSPEKNENHSTPLSSRHQEMLSEIRQIDVEQSRQYAGIQFKLSFFILISGIAIALFVENWWLILIISISIASFFFLVSRAKHGFCELLGLIQAMDNQTDSMTATATSEQVTPPQS</sequence>
<dbReference type="EMBL" id="CP036281">
    <property type="protein sequence ID" value="QDU80896.1"/>
    <property type="molecule type" value="Genomic_DNA"/>
</dbReference>
<evidence type="ECO:0000256" key="1">
    <source>
        <dbReference type="SAM" id="Phobius"/>
    </source>
</evidence>
<dbReference type="AlphaFoldDB" id="A0A518CNU1"/>
<dbReference type="RefSeq" id="WP_144996126.1">
    <property type="nucleotide sequence ID" value="NZ_CP036281.1"/>
</dbReference>
<keyword evidence="3" id="KW-1185">Reference proteome</keyword>
<proteinExistence type="predicted"/>
<dbReference type="Proteomes" id="UP000317178">
    <property type="component" value="Chromosome"/>
</dbReference>
<keyword evidence="1" id="KW-1133">Transmembrane helix</keyword>
<gene>
    <name evidence="2" type="ORF">Pla110_26320</name>
</gene>
<evidence type="ECO:0000313" key="3">
    <source>
        <dbReference type="Proteomes" id="UP000317178"/>
    </source>
</evidence>
<organism evidence="2 3">
    <name type="scientific">Polystyrenella longa</name>
    <dbReference type="NCBI Taxonomy" id="2528007"/>
    <lineage>
        <taxon>Bacteria</taxon>
        <taxon>Pseudomonadati</taxon>
        <taxon>Planctomycetota</taxon>
        <taxon>Planctomycetia</taxon>
        <taxon>Planctomycetales</taxon>
        <taxon>Planctomycetaceae</taxon>
        <taxon>Polystyrenella</taxon>
    </lineage>
</organism>
<accession>A0A518CNU1</accession>
<reference evidence="2 3" key="1">
    <citation type="submission" date="2019-02" db="EMBL/GenBank/DDBJ databases">
        <title>Deep-cultivation of Planctomycetes and their phenomic and genomic characterization uncovers novel biology.</title>
        <authorList>
            <person name="Wiegand S."/>
            <person name="Jogler M."/>
            <person name="Boedeker C."/>
            <person name="Pinto D."/>
            <person name="Vollmers J."/>
            <person name="Rivas-Marin E."/>
            <person name="Kohn T."/>
            <person name="Peeters S.H."/>
            <person name="Heuer A."/>
            <person name="Rast P."/>
            <person name="Oberbeckmann S."/>
            <person name="Bunk B."/>
            <person name="Jeske O."/>
            <person name="Meyerdierks A."/>
            <person name="Storesund J.E."/>
            <person name="Kallscheuer N."/>
            <person name="Luecker S."/>
            <person name="Lage O.M."/>
            <person name="Pohl T."/>
            <person name="Merkel B.J."/>
            <person name="Hornburger P."/>
            <person name="Mueller R.-W."/>
            <person name="Bruemmer F."/>
            <person name="Labrenz M."/>
            <person name="Spormann A.M."/>
            <person name="Op den Camp H."/>
            <person name="Overmann J."/>
            <person name="Amann R."/>
            <person name="Jetten M.S.M."/>
            <person name="Mascher T."/>
            <person name="Medema M.H."/>
            <person name="Devos D.P."/>
            <person name="Kaster A.-K."/>
            <person name="Ovreas L."/>
            <person name="Rohde M."/>
            <person name="Galperin M.Y."/>
            <person name="Jogler C."/>
        </authorList>
    </citation>
    <scope>NUCLEOTIDE SEQUENCE [LARGE SCALE GENOMIC DNA]</scope>
    <source>
        <strain evidence="2 3">Pla110</strain>
    </source>
</reference>
<dbReference type="KEGG" id="plon:Pla110_26320"/>
<feature type="transmembrane region" description="Helical" evidence="1">
    <location>
        <begin position="35"/>
        <end position="54"/>
    </location>
</feature>
<keyword evidence="1" id="KW-0472">Membrane</keyword>
<evidence type="ECO:0000313" key="2">
    <source>
        <dbReference type="EMBL" id="QDU80896.1"/>
    </source>
</evidence>
<protein>
    <submittedName>
        <fullName evidence="2">Uncharacterized protein</fullName>
    </submittedName>
</protein>